<dbReference type="Proteomes" id="UP000319712">
    <property type="component" value="Unassembled WGS sequence"/>
</dbReference>
<protein>
    <submittedName>
        <fullName evidence="1">Uncharacterized protein</fullName>
    </submittedName>
</protein>
<organism evidence="1 2">
    <name type="scientific">Halorubrum cibi</name>
    <dbReference type="NCBI Taxonomy" id="413815"/>
    <lineage>
        <taxon>Archaea</taxon>
        <taxon>Methanobacteriati</taxon>
        <taxon>Methanobacteriota</taxon>
        <taxon>Stenosarchaea group</taxon>
        <taxon>Halobacteria</taxon>
        <taxon>Halobacteriales</taxon>
        <taxon>Haloferacaceae</taxon>
        <taxon>Halorubrum</taxon>
    </lineage>
</organism>
<name>A0A521EQ32_9EURY</name>
<evidence type="ECO:0000313" key="1">
    <source>
        <dbReference type="EMBL" id="SMO86012.1"/>
    </source>
</evidence>
<reference evidence="1 2" key="1">
    <citation type="submission" date="2017-05" db="EMBL/GenBank/DDBJ databases">
        <authorList>
            <person name="Varghese N."/>
            <person name="Submissions S."/>
        </authorList>
    </citation>
    <scope>NUCLEOTIDE SEQUENCE [LARGE SCALE GENOMIC DNA]</scope>
    <source>
        <strain evidence="1 2">DSM 19504</strain>
    </source>
</reference>
<evidence type="ECO:0000313" key="2">
    <source>
        <dbReference type="Proteomes" id="UP000319712"/>
    </source>
</evidence>
<dbReference type="AlphaFoldDB" id="A0A521EQ32"/>
<keyword evidence="2" id="KW-1185">Reference proteome</keyword>
<sequence length="146" mass="16185">MSANNLSEAISLCFLDTSLPLTSGSQVMGFVKHSDIPLLRKVPECISNIGLLCKVDRCDDTILLHPRILRGMCVLLGLNKFTVIDYELLAEFLAELLLPLLLERRRGDNENAVGTISSSQLLNDHRCLDSLPEPYLVGNQIPVIVR</sequence>
<accession>A0A521EQ32</accession>
<dbReference type="EMBL" id="FXTD01000012">
    <property type="protein sequence ID" value="SMO86012.1"/>
    <property type="molecule type" value="Genomic_DNA"/>
</dbReference>
<proteinExistence type="predicted"/>
<gene>
    <name evidence="1" type="ORF">SAMN06264867_11215</name>
</gene>